<accession>A0A485LAJ0</accession>
<reference evidence="2" key="2">
    <citation type="submission" date="2019-06" db="EMBL/GenBank/DDBJ databases">
        <title>Genomics analysis of Aphanomyces spp. identifies a new class of oomycete effector associated with host adaptation.</title>
        <authorList>
            <person name="Gaulin E."/>
        </authorList>
    </citation>
    <scope>NUCLEOTIDE SEQUENCE</scope>
    <source>
        <strain evidence="2">CBS 578.67</strain>
    </source>
</reference>
<dbReference type="OrthoDB" id="534666at2759"/>
<keyword evidence="4" id="KW-1185">Reference proteome</keyword>
<proteinExistence type="predicted"/>
<dbReference type="EMBL" id="CAADRA010006409">
    <property type="protein sequence ID" value="VFT95114.1"/>
    <property type="molecule type" value="Genomic_DNA"/>
</dbReference>
<name>A0A485LAJ0_9STRA</name>
<feature type="domain" description="Oligopeptidase A N-terminal" evidence="1">
    <location>
        <begin position="30"/>
        <end position="135"/>
    </location>
</feature>
<dbReference type="Pfam" id="PF19310">
    <property type="entry name" value="TOP_N"/>
    <property type="match status" value="1"/>
</dbReference>
<dbReference type="Gene3D" id="1.10.1370.40">
    <property type="match status" value="1"/>
</dbReference>
<evidence type="ECO:0000313" key="4">
    <source>
        <dbReference type="Proteomes" id="UP000332933"/>
    </source>
</evidence>
<organism evidence="3 4">
    <name type="scientific">Aphanomyces stellatus</name>
    <dbReference type="NCBI Taxonomy" id="120398"/>
    <lineage>
        <taxon>Eukaryota</taxon>
        <taxon>Sar</taxon>
        <taxon>Stramenopiles</taxon>
        <taxon>Oomycota</taxon>
        <taxon>Saprolegniomycetes</taxon>
        <taxon>Saprolegniales</taxon>
        <taxon>Verrucalvaceae</taxon>
        <taxon>Aphanomyces</taxon>
    </lineage>
</organism>
<reference evidence="3 4" key="1">
    <citation type="submission" date="2019-03" db="EMBL/GenBank/DDBJ databases">
        <authorList>
            <person name="Gaulin E."/>
            <person name="Dumas B."/>
        </authorList>
    </citation>
    <scope>NUCLEOTIDE SEQUENCE [LARGE SCALE GENOMIC DNA]</scope>
    <source>
        <strain evidence="3">CBS 568.67</strain>
    </source>
</reference>
<dbReference type="EMBL" id="VJMH01006388">
    <property type="protein sequence ID" value="KAF0690231.1"/>
    <property type="molecule type" value="Genomic_DNA"/>
</dbReference>
<dbReference type="AlphaFoldDB" id="A0A485LAJ0"/>
<dbReference type="InterPro" id="IPR045666">
    <property type="entry name" value="OpdA_N"/>
</dbReference>
<evidence type="ECO:0000259" key="1">
    <source>
        <dbReference type="Pfam" id="PF19310"/>
    </source>
</evidence>
<evidence type="ECO:0000313" key="2">
    <source>
        <dbReference type="EMBL" id="KAF0690231.1"/>
    </source>
</evidence>
<sequence length="140" mass="15466">MVNPLTRCVQDYALPPFASMQPSDIGPAIQTAIDELLLDLNSIEDDLGSPEADITWEAVMDRLEIIDDPLDRLWGVVDLLKHVANGPELRVVEAQMQASVAAIHARRAQSAPIYHAMQKLRASEAYTTTFTSEQQVTPPQ</sequence>
<protein>
    <submittedName>
        <fullName evidence="3">Aste57867_18378 protein</fullName>
    </submittedName>
</protein>
<dbReference type="SUPFAM" id="SSF55486">
    <property type="entry name" value="Metalloproteases ('zincins'), catalytic domain"/>
    <property type="match status" value="1"/>
</dbReference>
<dbReference type="Proteomes" id="UP000332933">
    <property type="component" value="Unassembled WGS sequence"/>
</dbReference>
<gene>
    <name evidence="3" type="primary">Aste57867_18378</name>
    <name evidence="2" type="ORF">As57867_018316</name>
    <name evidence="3" type="ORF">ASTE57867_18378</name>
</gene>
<evidence type="ECO:0000313" key="3">
    <source>
        <dbReference type="EMBL" id="VFT95114.1"/>
    </source>
</evidence>